<evidence type="ECO:0000313" key="1">
    <source>
        <dbReference type="EMBL" id="MTJ42274.1"/>
    </source>
</evidence>
<reference evidence="2" key="1">
    <citation type="journal article" date="2020" name="Toxins">
        <title>Phylogenomic Analysis of Secondary Metabolism in the Toxic Cyanobacterial Genera Anabaena, Dolichospermum and Aphanizomenon.</title>
        <authorList>
            <person name="Oesterholm J."/>
            <person name="Popin R.V."/>
            <person name="Fewer D.P."/>
            <person name="Sivonen K."/>
        </authorList>
    </citation>
    <scope>NUCLEOTIDE SEQUENCE [LARGE SCALE GENOMIC DNA]</scope>
    <source>
        <strain evidence="2">UHCC 0037</strain>
    </source>
</reference>
<protein>
    <submittedName>
        <fullName evidence="1">Uncharacterized protein</fullName>
    </submittedName>
</protein>
<comment type="caution">
    <text evidence="1">The sequence shown here is derived from an EMBL/GenBank/DDBJ whole genome shotgun (WGS) entry which is preliminary data.</text>
</comment>
<organism evidence="1 2">
    <name type="scientific">Dolichospermum flos-aquae UHCC 0037</name>
    <dbReference type="NCBI Taxonomy" id="2590026"/>
    <lineage>
        <taxon>Bacteria</taxon>
        <taxon>Bacillati</taxon>
        <taxon>Cyanobacteriota</taxon>
        <taxon>Cyanophyceae</taxon>
        <taxon>Nostocales</taxon>
        <taxon>Aphanizomenonaceae</taxon>
        <taxon>Dolichospermum</taxon>
    </lineage>
</organism>
<gene>
    <name evidence="1" type="ORF">FJR39_03110</name>
</gene>
<dbReference type="EMBL" id="VILF01000001">
    <property type="protein sequence ID" value="MTJ42274.1"/>
    <property type="molecule type" value="Genomic_DNA"/>
</dbReference>
<sequence length="102" mass="11740">MKLLTGFTPKALLTTNRCYRPPSPKQRLLKLVDTLEIHGVLTDYNARLIEAIALSPLWDEEDHKDFIGLGLKIAKRQFSDMTMNHTYEQSLASPENPNNWKE</sequence>
<evidence type="ECO:0000313" key="2">
    <source>
        <dbReference type="Proteomes" id="UP001517388"/>
    </source>
</evidence>
<proteinExistence type="predicted"/>
<accession>A0ACC7S381</accession>
<keyword evidence="2" id="KW-1185">Reference proteome</keyword>
<dbReference type="Proteomes" id="UP001517388">
    <property type="component" value="Unassembled WGS sequence"/>
</dbReference>
<name>A0ACC7S381_DOLFA</name>